<accession>A0AAV1YU19</accession>
<reference evidence="2 3" key="1">
    <citation type="submission" date="2024-04" db="EMBL/GenBank/DDBJ databases">
        <authorList>
            <person name="Rising A."/>
            <person name="Reimegard J."/>
            <person name="Sonavane S."/>
            <person name="Akerstrom W."/>
            <person name="Nylinder S."/>
            <person name="Hedman E."/>
            <person name="Kallberg Y."/>
        </authorList>
    </citation>
    <scope>NUCLEOTIDE SEQUENCE [LARGE SCALE GENOMIC DNA]</scope>
</reference>
<dbReference type="Gene3D" id="1.10.750.20">
    <property type="entry name" value="SOCS box"/>
    <property type="match status" value="1"/>
</dbReference>
<evidence type="ECO:0000259" key="1">
    <source>
        <dbReference type="PROSITE" id="PS50225"/>
    </source>
</evidence>
<dbReference type="CDD" id="cd03716">
    <property type="entry name" value="SOCS_ASB_like"/>
    <property type="match status" value="1"/>
</dbReference>
<dbReference type="Pfam" id="PF07525">
    <property type="entry name" value="SOCS_box"/>
    <property type="match status" value="1"/>
</dbReference>
<keyword evidence="3" id="KW-1185">Reference proteome</keyword>
<organism evidence="2 3">
    <name type="scientific">Larinioides sclopetarius</name>
    <dbReference type="NCBI Taxonomy" id="280406"/>
    <lineage>
        <taxon>Eukaryota</taxon>
        <taxon>Metazoa</taxon>
        <taxon>Ecdysozoa</taxon>
        <taxon>Arthropoda</taxon>
        <taxon>Chelicerata</taxon>
        <taxon>Arachnida</taxon>
        <taxon>Araneae</taxon>
        <taxon>Araneomorphae</taxon>
        <taxon>Entelegynae</taxon>
        <taxon>Araneoidea</taxon>
        <taxon>Araneidae</taxon>
        <taxon>Larinioides</taxon>
    </lineage>
</organism>
<gene>
    <name evidence="2" type="ORF">LARSCL_LOCUS879</name>
</gene>
<dbReference type="InterPro" id="IPR036036">
    <property type="entry name" value="SOCS_box-like_dom_sf"/>
</dbReference>
<evidence type="ECO:0000313" key="2">
    <source>
        <dbReference type="EMBL" id="CAL1262236.1"/>
    </source>
</evidence>
<dbReference type="Proteomes" id="UP001497382">
    <property type="component" value="Unassembled WGS sequence"/>
</dbReference>
<evidence type="ECO:0000313" key="3">
    <source>
        <dbReference type="Proteomes" id="UP001497382"/>
    </source>
</evidence>
<dbReference type="SMART" id="SM00969">
    <property type="entry name" value="SOCS_box"/>
    <property type="match status" value="1"/>
</dbReference>
<proteinExistence type="predicted"/>
<dbReference type="PROSITE" id="PS50225">
    <property type="entry name" value="SOCS"/>
    <property type="match status" value="1"/>
</dbReference>
<protein>
    <recommendedName>
        <fullName evidence="1">SOCS box domain-containing protein</fullName>
    </recommendedName>
</protein>
<sequence length="390" mass="45347">MAVCNRDYDSTLRCVELNDAKSIVKHSSIVHKSVTYLDLNIGEYPNFKSEITTSNTDYAKTSKACFPSKETFASFSHIPSLRHNKESYAAKFYVSESWYKRKLQAFAILFIKRSEHKFTSLTKLRFNKECDFSIEIFNLMTINTIIHTTIQVRCCLSILCIECDDSDRIKGLLIALDIGDSDAEAKVCEYFLYHKCLLSGINLSETKDFAINILRLLMNRECYRFVPHLLKRGFYLQVPFSEDFIIFLPGFRRFRGISIRRRDFVYYAHRIHPDTRLNGIDILDRPAESQTLNGSKALTMMWRTIPDVLLTQEEISHVYNEVNMPHSVEKIQNFYKTIAGDCPQHPMPRSLEHYCRLIIRRALAFNRQLPHGINKLGLPPPLPSFLNLEY</sequence>
<dbReference type="InterPro" id="IPR001496">
    <property type="entry name" value="SOCS_box"/>
</dbReference>
<dbReference type="SUPFAM" id="SSF158235">
    <property type="entry name" value="SOCS box-like"/>
    <property type="match status" value="1"/>
</dbReference>
<dbReference type="EMBL" id="CAXIEN010000004">
    <property type="protein sequence ID" value="CAL1262236.1"/>
    <property type="molecule type" value="Genomic_DNA"/>
</dbReference>
<feature type="domain" description="SOCS box" evidence="1">
    <location>
        <begin position="348"/>
        <end position="390"/>
    </location>
</feature>
<name>A0AAV1YU19_9ARAC</name>
<dbReference type="AlphaFoldDB" id="A0AAV1YU19"/>
<dbReference type="GO" id="GO:0035556">
    <property type="term" value="P:intracellular signal transduction"/>
    <property type="evidence" value="ECO:0007669"/>
    <property type="project" value="InterPro"/>
</dbReference>
<comment type="caution">
    <text evidence="2">The sequence shown here is derived from an EMBL/GenBank/DDBJ whole genome shotgun (WGS) entry which is preliminary data.</text>
</comment>